<protein>
    <submittedName>
        <fullName evidence="1">Uncharacterized protein</fullName>
    </submittedName>
</protein>
<sequence length="234" mass="25802">MKDVFLSELGDEVPCEHPHCEYVLKVTEPPDGTALDQHISDKLRVQHNSWLGHCPMWPTGIEPETAVAGARMAWAMDRRGYLPRVHTGVWVPHTRGWLTLILLNEVESATEGELAEMVRHEVDAPRSGDPVRLAMALDADLNRGKGGDVKGTLISFGQGRPNQWAKCAQWERREGRSRWTITGQGRAAIEALSSIDLNGTEPGPRNIAASYYATTQAEMLASLRADAQATLKDS</sequence>
<keyword evidence="2" id="KW-1185">Reference proteome</keyword>
<proteinExistence type="predicted"/>
<reference evidence="1 2" key="1">
    <citation type="submission" date="2016-07" db="EMBL/GenBank/DDBJ databases">
        <title>Complete genome sequence of the Lentzea guizhouensis DHS C013.</title>
        <authorList>
            <person name="Cao C."/>
        </authorList>
    </citation>
    <scope>NUCLEOTIDE SEQUENCE [LARGE SCALE GENOMIC DNA]</scope>
    <source>
        <strain evidence="1 2">DHS C013</strain>
    </source>
</reference>
<gene>
    <name evidence="1" type="ORF">BBK82_03130</name>
</gene>
<evidence type="ECO:0000313" key="1">
    <source>
        <dbReference type="EMBL" id="ANZ35210.1"/>
    </source>
</evidence>
<name>A0A1B2HBV8_9PSEU</name>
<evidence type="ECO:0000313" key="2">
    <source>
        <dbReference type="Proteomes" id="UP000093053"/>
    </source>
</evidence>
<dbReference type="EMBL" id="CP016793">
    <property type="protein sequence ID" value="ANZ35210.1"/>
    <property type="molecule type" value="Genomic_DNA"/>
</dbReference>
<dbReference type="Proteomes" id="UP000093053">
    <property type="component" value="Chromosome"/>
</dbReference>
<dbReference type="RefSeq" id="WP_065913626.1">
    <property type="nucleotide sequence ID" value="NZ_CP016793.1"/>
</dbReference>
<organism evidence="1 2">
    <name type="scientific">Lentzea guizhouensis</name>
    <dbReference type="NCBI Taxonomy" id="1586287"/>
    <lineage>
        <taxon>Bacteria</taxon>
        <taxon>Bacillati</taxon>
        <taxon>Actinomycetota</taxon>
        <taxon>Actinomycetes</taxon>
        <taxon>Pseudonocardiales</taxon>
        <taxon>Pseudonocardiaceae</taxon>
        <taxon>Lentzea</taxon>
    </lineage>
</organism>
<dbReference type="STRING" id="1586287.BBK82_03130"/>
<accession>A0A1B2HBV8</accession>
<dbReference type="AlphaFoldDB" id="A0A1B2HBV8"/>
<dbReference type="KEGG" id="led:BBK82_03130"/>